<reference evidence="3" key="1">
    <citation type="journal article" date="2019" name="Int. J. Syst. Evol. Microbiol.">
        <title>The Global Catalogue of Microorganisms (GCM) 10K type strain sequencing project: providing services to taxonomists for standard genome sequencing and annotation.</title>
        <authorList>
            <consortium name="The Broad Institute Genomics Platform"/>
            <consortium name="The Broad Institute Genome Sequencing Center for Infectious Disease"/>
            <person name="Wu L."/>
            <person name="Ma J."/>
        </authorList>
    </citation>
    <scope>NUCLEOTIDE SEQUENCE [LARGE SCALE GENOMIC DNA]</scope>
    <source>
        <strain evidence="3">CGMCC 1.15043</strain>
    </source>
</reference>
<dbReference type="InterPro" id="IPR040198">
    <property type="entry name" value="Fido_containing"/>
</dbReference>
<evidence type="ECO:0000313" key="3">
    <source>
        <dbReference type="Proteomes" id="UP000615455"/>
    </source>
</evidence>
<organism evidence="2 3">
    <name type="scientific">Paenibacillus marchantiophytorum</name>
    <dbReference type="NCBI Taxonomy" id="1619310"/>
    <lineage>
        <taxon>Bacteria</taxon>
        <taxon>Bacillati</taxon>
        <taxon>Bacillota</taxon>
        <taxon>Bacilli</taxon>
        <taxon>Bacillales</taxon>
        <taxon>Paenibacillaceae</taxon>
        <taxon>Paenibacillus</taxon>
    </lineage>
</organism>
<accession>A0ABQ1ESE7</accession>
<dbReference type="InterPro" id="IPR003812">
    <property type="entry name" value="Fido"/>
</dbReference>
<evidence type="ECO:0000313" key="2">
    <source>
        <dbReference type="EMBL" id="GFZ84853.1"/>
    </source>
</evidence>
<feature type="domain" description="Fido" evidence="1">
    <location>
        <begin position="1"/>
        <end position="105"/>
    </location>
</feature>
<dbReference type="EMBL" id="BMHE01000016">
    <property type="protein sequence ID" value="GFZ84853.1"/>
    <property type="molecule type" value="Genomic_DNA"/>
</dbReference>
<protein>
    <recommendedName>
        <fullName evidence="1">Fido domain-containing protein</fullName>
    </recommendedName>
</protein>
<comment type="caution">
    <text evidence="2">The sequence shown here is derived from an EMBL/GenBank/DDBJ whole genome shotgun (WGS) entry which is preliminary data.</text>
</comment>
<sequence>MEDLVAWINSPNTFELSPPIRAGIAMWQLLTIHPYMDGNGRTARMIATYLLRRGGFGLKSLFVLENFYDRNLNEYYKALQMGLSHNYYFGRHNADITQWLEYFLNGLAEVYTQAASIVQEKNSELLKVEPELIRKLDIEQRQVLRELVFKQEMLTITELVILLRKSEKTIREKVKRWIQDGFLEPKDPDAQRIRTVILTQWYDELAGDIRKEPERFAYLLGKNES</sequence>
<proteinExistence type="predicted"/>
<dbReference type="PROSITE" id="PS51459">
    <property type="entry name" value="FIDO"/>
    <property type="match status" value="1"/>
</dbReference>
<name>A0ABQ1ESE7_9BACL</name>
<dbReference type="Gene3D" id="1.10.3290.10">
    <property type="entry name" value="Fido-like domain"/>
    <property type="match status" value="1"/>
</dbReference>
<dbReference type="Proteomes" id="UP000615455">
    <property type="component" value="Unassembled WGS sequence"/>
</dbReference>
<dbReference type="Pfam" id="PF02661">
    <property type="entry name" value="Fic"/>
    <property type="match status" value="1"/>
</dbReference>
<dbReference type="PANTHER" id="PTHR13504:SF38">
    <property type="entry name" value="FIDO DOMAIN-CONTAINING PROTEIN"/>
    <property type="match status" value="1"/>
</dbReference>
<dbReference type="SUPFAM" id="SSF140931">
    <property type="entry name" value="Fic-like"/>
    <property type="match status" value="1"/>
</dbReference>
<keyword evidence="3" id="KW-1185">Reference proteome</keyword>
<dbReference type="InterPro" id="IPR036597">
    <property type="entry name" value="Fido-like_dom_sf"/>
</dbReference>
<evidence type="ECO:0000259" key="1">
    <source>
        <dbReference type="PROSITE" id="PS51459"/>
    </source>
</evidence>
<gene>
    <name evidence="2" type="ORF">GCM10008018_33520</name>
</gene>
<dbReference type="PANTHER" id="PTHR13504">
    <property type="entry name" value="FIDO DOMAIN-CONTAINING PROTEIN DDB_G0283145"/>
    <property type="match status" value="1"/>
</dbReference>